<evidence type="ECO:0000313" key="3">
    <source>
        <dbReference type="Proteomes" id="UP001480595"/>
    </source>
</evidence>
<feature type="region of interest" description="Disordered" evidence="1">
    <location>
        <begin position="1"/>
        <end position="31"/>
    </location>
</feature>
<comment type="caution">
    <text evidence="2">The sequence shown here is derived from an EMBL/GenBank/DDBJ whole genome shotgun (WGS) entry which is preliminary data.</text>
</comment>
<sequence length="100" mass="10459">MPPQGIKPGATSNSGLYRQRFGHARSPQAGGSEAVARVAASSSFVVHFGLYRNFSLHIQRAVSIEGTGQEAVPVVEIEPSNWDDIARDDGAGLSYGTGGS</sequence>
<protein>
    <submittedName>
        <fullName evidence="2">Uncharacterized protein</fullName>
    </submittedName>
</protein>
<evidence type="ECO:0000313" key="2">
    <source>
        <dbReference type="EMBL" id="KAK8041057.1"/>
    </source>
</evidence>
<dbReference type="GeneID" id="92098536"/>
<accession>A0ABR1T397</accession>
<dbReference type="Proteomes" id="UP001480595">
    <property type="component" value="Unassembled WGS sequence"/>
</dbReference>
<proteinExistence type="predicted"/>
<dbReference type="EMBL" id="JAQQWL010000015">
    <property type="protein sequence ID" value="KAK8041057.1"/>
    <property type="molecule type" value="Genomic_DNA"/>
</dbReference>
<reference evidence="2 3" key="1">
    <citation type="submission" date="2023-01" db="EMBL/GenBank/DDBJ databases">
        <title>Analysis of 21 Apiospora genomes using comparative genomics revels a genus with tremendous synthesis potential of carbohydrate active enzymes and secondary metabolites.</title>
        <authorList>
            <person name="Sorensen T."/>
        </authorList>
    </citation>
    <scope>NUCLEOTIDE SEQUENCE [LARGE SCALE GENOMIC DNA]</scope>
    <source>
        <strain evidence="2 3">CBS 135458</strain>
    </source>
</reference>
<name>A0ABR1T397_9PEZI</name>
<keyword evidence="3" id="KW-1185">Reference proteome</keyword>
<gene>
    <name evidence="2" type="ORF">PG994_014064</name>
</gene>
<evidence type="ECO:0000256" key="1">
    <source>
        <dbReference type="SAM" id="MobiDB-lite"/>
    </source>
</evidence>
<dbReference type="RefSeq" id="XP_066708602.1">
    <property type="nucleotide sequence ID" value="XM_066865473.1"/>
</dbReference>
<organism evidence="2 3">
    <name type="scientific">Apiospora phragmitis</name>
    <dbReference type="NCBI Taxonomy" id="2905665"/>
    <lineage>
        <taxon>Eukaryota</taxon>
        <taxon>Fungi</taxon>
        <taxon>Dikarya</taxon>
        <taxon>Ascomycota</taxon>
        <taxon>Pezizomycotina</taxon>
        <taxon>Sordariomycetes</taxon>
        <taxon>Xylariomycetidae</taxon>
        <taxon>Amphisphaeriales</taxon>
        <taxon>Apiosporaceae</taxon>
        <taxon>Apiospora</taxon>
    </lineage>
</organism>